<dbReference type="EMBL" id="SMUV01000068">
    <property type="protein sequence ID" value="TDK45670.1"/>
    <property type="molecule type" value="Genomic_DNA"/>
</dbReference>
<evidence type="ECO:0000313" key="3">
    <source>
        <dbReference type="EMBL" id="TDK45670.1"/>
    </source>
</evidence>
<dbReference type="GO" id="GO:0018773">
    <property type="term" value="F:acetylpyruvate hydrolase activity"/>
    <property type="evidence" value="ECO:0007669"/>
    <property type="project" value="TreeGrafter"/>
</dbReference>
<protein>
    <submittedName>
        <fullName evidence="3">FAA hydrolase family protein</fullName>
    </submittedName>
</protein>
<feature type="domain" description="Fumarylacetoacetase-like C-terminal" evidence="2">
    <location>
        <begin position="78"/>
        <end position="273"/>
    </location>
</feature>
<evidence type="ECO:0000256" key="1">
    <source>
        <dbReference type="ARBA" id="ARBA00022723"/>
    </source>
</evidence>
<dbReference type="SUPFAM" id="SSF56529">
    <property type="entry name" value="FAH"/>
    <property type="match status" value="1"/>
</dbReference>
<evidence type="ECO:0000259" key="2">
    <source>
        <dbReference type="Pfam" id="PF01557"/>
    </source>
</evidence>
<dbReference type="OrthoDB" id="5197601at2"/>
<dbReference type="Proteomes" id="UP000295301">
    <property type="component" value="Unassembled WGS sequence"/>
</dbReference>
<dbReference type="InterPro" id="IPR011234">
    <property type="entry name" value="Fumarylacetoacetase-like_C"/>
</dbReference>
<dbReference type="GO" id="GO:0046872">
    <property type="term" value="F:metal ion binding"/>
    <property type="evidence" value="ECO:0007669"/>
    <property type="project" value="UniProtKB-KW"/>
</dbReference>
<name>A0A4R5V1K3_9RHOB</name>
<keyword evidence="4" id="KW-1185">Reference proteome</keyword>
<accession>A0A4R5V1K3</accession>
<dbReference type="RefSeq" id="WP_133360285.1">
    <property type="nucleotide sequence ID" value="NZ_SMUV01000068.1"/>
</dbReference>
<dbReference type="InterPro" id="IPR036663">
    <property type="entry name" value="Fumarylacetoacetase_C_sf"/>
</dbReference>
<gene>
    <name evidence="3" type="ORF">E1832_13480</name>
</gene>
<dbReference type="PANTHER" id="PTHR11820:SF7">
    <property type="entry name" value="ACYLPYRUVASE FAHD1, MITOCHONDRIAL"/>
    <property type="match status" value="1"/>
</dbReference>
<dbReference type="Gene3D" id="3.90.850.10">
    <property type="entry name" value="Fumarylacetoacetase-like, C-terminal domain"/>
    <property type="match status" value="1"/>
</dbReference>
<sequence>MKLARFDDGKIGYVDAEEIVDITVLCGVDAAAWPPVGMPKVIADFAALKPKIEAGLASCTRHRLSDVVLRTPIPWPNKVIAYPVNYHAHGREMQAGYRATQQGFFLKPNSSLSGAGEPVELPDLPGRETHHESELAIIIGREARGVARADWKDYVFGYACLLDMVVRGREERVCRKAYDSFCPVGPWITTADEVATPEELQMKLWVNDELRQSANTRDLVLDIPGMIETASAVMKLYPGDIIATGTPEGVGKVEGGDRIRIRIEQVGEMTVDVIQGHRGQTEVFSKPYEPDIIKQELKP</sequence>
<keyword evidence="1" id="KW-0479">Metal-binding</keyword>
<reference evidence="3 4" key="1">
    <citation type="submission" date="2019-03" db="EMBL/GenBank/DDBJ databases">
        <title>Ruegeria lutea sp. nov., a novel strain, isolated from marine sediment, the Masan Bay, South Korea.</title>
        <authorList>
            <person name="Kim J."/>
            <person name="Kim D.-Y."/>
            <person name="Lee S.-S."/>
        </authorList>
    </citation>
    <scope>NUCLEOTIDE SEQUENCE [LARGE SCALE GENOMIC DNA]</scope>
    <source>
        <strain evidence="3 4">318-1</strain>
    </source>
</reference>
<dbReference type="Pfam" id="PF01557">
    <property type="entry name" value="FAA_hydrolase"/>
    <property type="match status" value="1"/>
</dbReference>
<evidence type="ECO:0000313" key="4">
    <source>
        <dbReference type="Proteomes" id="UP000295301"/>
    </source>
</evidence>
<keyword evidence="3" id="KW-0378">Hydrolase</keyword>
<comment type="caution">
    <text evidence="3">The sequence shown here is derived from an EMBL/GenBank/DDBJ whole genome shotgun (WGS) entry which is preliminary data.</text>
</comment>
<dbReference type="PANTHER" id="PTHR11820">
    <property type="entry name" value="ACYLPYRUVASE"/>
    <property type="match status" value="1"/>
</dbReference>
<organism evidence="3 4">
    <name type="scientific">Antarcticimicrobium luteum</name>
    <dbReference type="NCBI Taxonomy" id="2547397"/>
    <lineage>
        <taxon>Bacteria</taxon>
        <taxon>Pseudomonadati</taxon>
        <taxon>Pseudomonadota</taxon>
        <taxon>Alphaproteobacteria</taxon>
        <taxon>Rhodobacterales</taxon>
        <taxon>Paracoccaceae</taxon>
        <taxon>Antarcticimicrobium</taxon>
    </lineage>
</organism>
<dbReference type="AlphaFoldDB" id="A0A4R5V1K3"/>
<proteinExistence type="predicted"/>